<reference evidence="1 2" key="1">
    <citation type="submission" date="2019-11" db="EMBL/GenBank/DDBJ databases">
        <title>Genome analysis of Rhizobacterium cereale a novel genus and species isolated from maize roots in North Spain.</title>
        <authorList>
            <person name="Menendez E."/>
            <person name="Flores-Felix J.D."/>
            <person name="Ramirez-Bahena M.-H."/>
            <person name="Igual J.M."/>
            <person name="Garcia-Fraile P."/>
            <person name="Peix A."/>
            <person name="Velazquez E."/>
        </authorList>
    </citation>
    <scope>NUCLEOTIDE SEQUENCE [LARGE SCALE GENOMIC DNA]</scope>
    <source>
        <strain evidence="1 2">RZME27</strain>
    </source>
</reference>
<sequence>MKIAIVLRDDLEAWQRLNVAAFTISGVGALDGATGKNYNDASGNTYLPMFKDPVLVFGADASEMLRTADRARSRQVSFSIFTRDLFGTFNDDDNRAAVARVAGPELDIVGLAFRCERKTADKVLKGLKLLK</sequence>
<dbReference type="Proteomes" id="UP000435138">
    <property type="component" value="Unassembled WGS sequence"/>
</dbReference>
<dbReference type="Gene3D" id="3.40.1490.10">
    <property type="entry name" value="Bit1"/>
    <property type="match status" value="1"/>
</dbReference>
<comment type="caution">
    <text evidence="1">The sequence shown here is derived from an EMBL/GenBank/DDBJ whole genome shotgun (WGS) entry which is preliminary data.</text>
</comment>
<name>A0A6A8A6Y3_9HYPH</name>
<dbReference type="Pfam" id="PF09391">
    <property type="entry name" value="DUF2000"/>
    <property type="match status" value="1"/>
</dbReference>
<evidence type="ECO:0000313" key="1">
    <source>
        <dbReference type="EMBL" id="MQY47062.1"/>
    </source>
</evidence>
<dbReference type="InterPro" id="IPR023476">
    <property type="entry name" value="Pep_tRNA_hydro_II_dom_sf"/>
</dbReference>
<gene>
    <name evidence="1" type="ORF">GAO09_13570</name>
</gene>
<dbReference type="AlphaFoldDB" id="A0A6A8A6Y3"/>
<protein>
    <submittedName>
        <fullName evidence="1">DUF2000 family protein</fullName>
    </submittedName>
</protein>
<accession>A0A6A8A6Y3</accession>
<dbReference type="InterPro" id="IPR018988">
    <property type="entry name" value="DUF2000"/>
</dbReference>
<organism evidence="1 2">
    <name type="scientific">Endobacterium cereale</name>
    <dbReference type="NCBI Taxonomy" id="2663029"/>
    <lineage>
        <taxon>Bacteria</taxon>
        <taxon>Pseudomonadati</taxon>
        <taxon>Pseudomonadota</taxon>
        <taxon>Alphaproteobacteria</taxon>
        <taxon>Hyphomicrobiales</taxon>
        <taxon>Rhizobiaceae</taxon>
        <taxon>Endobacterium</taxon>
    </lineage>
</organism>
<proteinExistence type="predicted"/>
<keyword evidence="2" id="KW-1185">Reference proteome</keyword>
<dbReference type="EMBL" id="WIXI01000043">
    <property type="protein sequence ID" value="MQY47062.1"/>
    <property type="molecule type" value="Genomic_DNA"/>
</dbReference>
<dbReference type="SUPFAM" id="SSF102462">
    <property type="entry name" value="Peptidyl-tRNA hydrolase II"/>
    <property type="match status" value="1"/>
</dbReference>
<evidence type="ECO:0000313" key="2">
    <source>
        <dbReference type="Proteomes" id="UP000435138"/>
    </source>
</evidence>